<protein>
    <recommendedName>
        <fullName evidence="6">RNA methyltransferase</fullName>
        <ecNumber evidence="6">2.1.1.-</ecNumber>
    </recommendedName>
</protein>
<evidence type="ECO:0000256" key="1">
    <source>
        <dbReference type="ARBA" id="ARBA00008361"/>
    </source>
</evidence>
<evidence type="ECO:0000256" key="4">
    <source>
        <dbReference type="ARBA" id="ARBA00022691"/>
    </source>
</evidence>
<dbReference type="Pfam" id="PF06859">
    <property type="entry name" value="Bin3"/>
    <property type="match status" value="1"/>
</dbReference>
<gene>
    <name evidence="9" type="ORF">LY90DRAFT_513294</name>
</gene>
<evidence type="ECO:0000256" key="7">
    <source>
        <dbReference type="SAM" id="MobiDB-lite"/>
    </source>
</evidence>
<dbReference type="STRING" id="1754190.A0A1Y2AZA3"/>
<keyword evidence="10" id="KW-1185">Reference proteome</keyword>
<dbReference type="SUPFAM" id="SSF53335">
    <property type="entry name" value="S-adenosyl-L-methionine-dependent methyltransferases"/>
    <property type="match status" value="1"/>
</dbReference>
<keyword evidence="3 6" id="KW-0808">Transferase</keyword>
<dbReference type="OrthoDB" id="540004at2759"/>
<comment type="similarity">
    <text evidence="1 6">Belongs to the methyltransferase superfamily.</text>
</comment>
<accession>A0A1Y2AZA3</accession>
<dbReference type="Proteomes" id="UP000193920">
    <property type="component" value="Unassembled WGS sequence"/>
</dbReference>
<keyword evidence="4 5" id="KW-0949">S-adenosyl-L-methionine</keyword>
<comment type="caution">
    <text evidence="9">The sequence shown here is derived from an EMBL/GenBank/DDBJ whole genome shotgun (WGS) entry which is preliminary data.</text>
</comment>
<evidence type="ECO:0000256" key="2">
    <source>
        <dbReference type="ARBA" id="ARBA00022603"/>
    </source>
</evidence>
<proteinExistence type="inferred from homology"/>
<dbReference type="EC" id="2.1.1.-" evidence="6"/>
<evidence type="ECO:0000256" key="6">
    <source>
        <dbReference type="RuleBase" id="RU367087"/>
    </source>
</evidence>
<dbReference type="Gene3D" id="3.40.50.150">
    <property type="entry name" value="Vaccinia Virus protein VP39"/>
    <property type="match status" value="1"/>
</dbReference>
<evidence type="ECO:0000256" key="3">
    <source>
        <dbReference type="ARBA" id="ARBA00022679"/>
    </source>
</evidence>
<evidence type="ECO:0000313" key="9">
    <source>
        <dbReference type="EMBL" id="ORY27816.1"/>
    </source>
</evidence>
<dbReference type="GO" id="GO:0040031">
    <property type="term" value="P:snRNA modification"/>
    <property type="evidence" value="ECO:0007669"/>
    <property type="project" value="TreeGrafter"/>
</dbReference>
<feature type="domain" description="Bin3-type SAM" evidence="8">
    <location>
        <begin position="1"/>
        <end position="294"/>
    </location>
</feature>
<sequence length="294" mass="34702">MLFEPKLIEGVDIDPHLIKKAQNYLIFRNSLIKYNEKEEESKEQEEKKKEIEEDLKEKKNEQIKNNKVEKEKDNLFFDYYPISCPLTIGSIPILLNNQQDLQKIFNSNNKIYNETEISNNKIDIDKDLGESALKNNTNVENKISNNLKIDKNSSNLLSDNISFPNNIYFRASDWVNEPIIEDQKNSYDIIMGLSITKWIHLNWADYGIKRFFNKVYELLNDNGIFILEPQPFSGYSRKAKNNKKMQTNINNIQLYPENFHQYLIETVGFKNYELLGKGSNQSKGFQRNIYIYRK</sequence>
<dbReference type="PANTHER" id="PTHR12315:SF0">
    <property type="entry name" value="7SK SNRNA METHYLPHOSPHATE CAPPING ENZYME"/>
    <property type="match status" value="1"/>
</dbReference>
<dbReference type="InterPro" id="IPR010675">
    <property type="entry name" value="Bin3_C"/>
</dbReference>
<dbReference type="GO" id="GO:0008173">
    <property type="term" value="F:RNA methyltransferase activity"/>
    <property type="evidence" value="ECO:0007669"/>
    <property type="project" value="UniProtKB-UniRule"/>
</dbReference>
<evidence type="ECO:0000256" key="5">
    <source>
        <dbReference type="PROSITE-ProRule" id="PRU00848"/>
    </source>
</evidence>
<feature type="region of interest" description="Disordered" evidence="7">
    <location>
        <begin position="37"/>
        <end position="56"/>
    </location>
</feature>
<dbReference type="InterPro" id="IPR024160">
    <property type="entry name" value="BIN3_SAM-bd_dom"/>
</dbReference>
<dbReference type="EMBL" id="MCOG01000190">
    <property type="protein sequence ID" value="ORY27816.1"/>
    <property type="molecule type" value="Genomic_DNA"/>
</dbReference>
<reference evidence="9 10" key="1">
    <citation type="submission" date="2016-08" db="EMBL/GenBank/DDBJ databases">
        <title>A Parts List for Fungal Cellulosomes Revealed by Comparative Genomics.</title>
        <authorList>
            <consortium name="DOE Joint Genome Institute"/>
            <person name="Haitjema C.H."/>
            <person name="Gilmore S.P."/>
            <person name="Henske J.K."/>
            <person name="Solomon K.V."/>
            <person name="De Groot R."/>
            <person name="Kuo A."/>
            <person name="Mondo S.J."/>
            <person name="Salamov A.A."/>
            <person name="Labutti K."/>
            <person name="Zhao Z."/>
            <person name="Chiniquy J."/>
            <person name="Barry K."/>
            <person name="Brewer H.M."/>
            <person name="Purvine S.O."/>
            <person name="Wright A.T."/>
            <person name="Boxma B."/>
            <person name="Van Alen T."/>
            <person name="Hackstein J.H."/>
            <person name="Baker S.E."/>
            <person name="Grigoriev I.V."/>
            <person name="O'Malley M.A."/>
        </authorList>
    </citation>
    <scope>NUCLEOTIDE SEQUENCE [LARGE SCALE GENOMIC DNA]</scope>
    <source>
        <strain evidence="9 10">G1</strain>
    </source>
</reference>
<dbReference type="AlphaFoldDB" id="A0A1Y2AZA3"/>
<dbReference type="PANTHER" id="PTHR12315">
    <property type="entry name" value="BICOID-INTERACTING PROTEIN RELATED"/>
    <property type="match status" value="1"/>
</dbReference>
<evidence type="ECO:0000259" key="8">
    <source>
        <dbReference type="PROSITE" id="PS51515"/>
    </source>
</evidence>
<dbReference type="GO" id="GO:0032259">
    <property type="term" value="P:methylation"/>
    <property type="evidence" value="ECO:0007669"/>
    <property type="project" value="UniProtKB-KW"/>
</dbReference>
<name>A0A1Y2AZA3_9FUNG</name>
<dbReference type="PROSITE" id="PS51515">
    <property type="entry name" value="BIN3_SAM"/>
    <property type="match status" value="1"/>
</dbReference>
<keyword evidence="2 6" id="KW-0489">Methyltransferase</keyword>
<dbReference type="InterPro" id="IPR039772">
    <property type="entry name" value="Bin3-like"/>
</dbReference>
<organism evidence="9 10">
    <name type="scientific">Neocallimastix californiae</name>
    <dbReference type="NCBI Taxonomy" id="1754190"/>
    <lineage>
        <taxon>Eukaryota</taxon>
        <taxon>Fungi</taxon>
        <taxon>Fungi incertae sedis</taxon>
        <taxon>Chytridiomycota</taxon>
        <taxon>Chytridiomycota incertae sedis</taxon>
        <taxon>Neocallimastigomycetes</taxon>
        <taxon>Neocallimastigales</taxon>
        <taxon>Neocallimastigaceae</taxon>
        <taxon>Neocallimastix</taxon>
    </lineage>
</organism>
<dbReference type="GO" id="GO:0017069">
    <property type="term" value="F:snRNA binding"/>
    <property type="evidence" value="ECO:0007669"/>
    <property type="project" value="TreeGrafter"/>
</dbReference>
<evidence type="ECO:0000313" key="10">
    <source>
        <dbReference type="Proteomes" id="UP000193920"/>
    </source>
</evidence>
<dbReference type="GO" id="GO:0008171">
    <property type="term" value="F:O-methyltransferase activity"/>
    <property type="evidence" value="ECO:0007669"/>
    <property type="project" value="UniProtKB-UniRule"/>
</dbReference>
<dbReference type="InterPro" id="IPR029063">
    <property type="entry name" value="SAM-dependent_MTases_sf"/>
</dbReference>